<keyword evidence="3 9" id="KW-1133">Transmembrane helix</keyword>
<gene>
    <name evidence="11" type="ORF">PEVE_00027386</name>
</gene>
<dbReference type="PRINTS" id="PR00237">
    <property type="entry name" value="GPCRRHODOPSN"/>
</dbReference>
<protein>
    <recommendedName>
        <fullName evidence="10">G-protein coupled receptors family 1 profile domain-containing protein</fullName>
    </recommendedName>
</protein>
<feature type="transmembrane region" description="Helical" evidence="9">
    <location>
        <begin position="141"/>
        <end position="160"/>
    </location>
</feature>
<comment type="caution">
    <text evidence="11">The sequence shown here is derived from an EMBL/GenBank/DDBJ whole genome shotgun (WGS) entry which is preliminary data.</text>
</comment>
<dbReference type="PANTHER" id="PTHR24243">
    <property type="entry name" value="G-PROTEIN COUPLED RECEPTOR"/>
    <property type="match status" value="1"/>
</dbReference>
<accession>A0ABN8MC02</accession>
<feature type="transmembrane region" description="Helical" evidence="9">
    <location>
        <begin position="269"/>
        <end position="291"/>
    </location>
</feature>
<reference evidence="11 12" key="1">
    <citation type="submission" date="2022-05" db="EMBL/GenBank/DDBJ databases">
        <authorList>
            <consortium name="Genoscope - CEA"/>
            <person name="William W."/>
        </authorList>
    </citation>
    <scope>NUCLEOTIDE SEQUENCE [LARGE SCALE GENOMIC DNA]</scope>
</reference>
<keyword evidence="12" id="KW-1185">Reference proteome</keyword>
<dbReference type="Proteomes" id="UP001159427">
    <property type="component" value="Unassembled WGS sequence"/>
</dbReference>
<evidence type="ECO:0000256" key="3">
    <source>
        <dbReference type="ARBA" id="ARBA00022989"/>
    </source>
</evidence>
<evidence type="ECO:0000256" key="9">
    <source>
        <dbReference type="SAM" id="Phobius"/>
    </source>
</evidence>
<evidence type="ECO:0000256" key="6">
    <source>
        <dbReference type="ARBA" id="ARBA00023170"/>
    </source>
</evidence>
<comment type="subcellular location">
    <subcellularLocation>
        <location evidence="1">Membrane</location>
        <topology evidence="1">Multi-pass membrane protein</topology>
    </subcellularLocation>
</comment>
<feature type="transmembrane region" description="Helical" evidence="9">
    <location>
        <begin position="100"/>
        <end position="120"/>
    </location>
</feature>
<keyword evidence="5 9" id="KW-0472">Membrane</keyword>
<dbReference type="SMART" id="SM01381">
    <property type="entry name" value="7TM_GPCR_Srsx"/>
    <property type="match status" value="1"/>
</dbReference>
<feature type="transmembrane region" description="Helical" evidence="9">
    <location>
        <begin position="229"/>
        <end position="249"/>
    </location>
</feature>
<feature type="transmembrane region" description="Helical" evidence="9">
    <location>
        <begin position="60"/>
        <end position="80"/>
    </location>
</feature>
<name>A0ABN8MC02_9CNID</name>
<feature type="transmembrane region" description="Helical" evidence="9">
    <location>
        <begin position="27"/>
        <end position="48"/>
    </location>
</feature>
<evidence type="ECO:0000256" key="2">
    <source>
        <dbReference type="ARBA" id="ARBA00022692"/>
    </source>
</evidence>
<evidence type="ECO:0000256" key="8">
    <source>
        <dbReference type="RuleBase" id="RU000688"/>
    </source>
</evidence>
<sequence length="311" mass="34577">MNTTTNGSSLCFTLINNPAAAKMGETVFWSVILIVSLVGNSLIAILVYKTATLRKPINYLIVNMAMSDFLFPVVLFSSRLAEFHSFFIGGSVDQAICKVVLLLSYVSFSVSMQSLVLIAVDRFVAVTFPLRSPLISRKVSSFLIPATWIVAMAVYSPNILALKHPGGRQCENHLGKNHSLAVYIVFHYIPLGLLVTFYTIILIKLKKQSLPGELSTIAEQQRTRRNRNVLKMAVAIVTAFLLCWIPYNVGHLMQIFASGLATSCIFKLFHYVAYFLMCINSALNPVICVTFSSNYRQGLKRLLKCFGTVLD</sequence>
<dbReference type="InterPro" id="IPR017452">
    <property type="entry name" value="GPCR_Rhodpsn_7TM"/>
</dbReference>
<keyword evidence="6 8" id="KW-0675">Receptor</keyword>
<dbReference type="PROSITE" id="PS50262">
    <property type="entry name" value="G_PROTEIN_RECEP_F1_2"/>
    <property type="match status" value="1"/>
</dbReference>
<dbReference type="EMBL" id="CALNXI010000376">
    <property type="protein sequence ID" value="CAH3025867.1"/>
    <property type="molecule type" value="Genomic_DNA"/>
</dbReference>
<dbReference type="PROSITE" id="PS00237">
    <property type="entry name" value="G_PROTEIN_RECEP_F1_1"/>
    <property type="match status" value="1"/>
</dbReference>
<evidence type="ECO:0000259" key="10">
    <source>
        <dbReference type="PROSITE" id="PS50262"/>
    </source>
</evidence>
<keyword evidence="4 8" id="KW-0297">G-protein coupled receptor</keyword>
<keyword evidence="7 8" id="KW-0807">Transducer</keyword>
<dbReference type="InterPro" id="IPR000276">
    <property type="entry name" value="GPCR_Rhodpsn"/>
</dbReference>
<evidence type="ECO:0000313" key="11">
    <source>
        <dbReference type="EMBL" id="CAH3025867.1"/>
    </source>
</evidence>
<organism evidence="11 12">
    <name type="scientific">Porites evermanni</name>
    <dbReference type="NCBI Taxonomy" id="104178"/>
    <lineage>
        <taxon>Eukaryota</taxon>
        <taxon>Metazoa</taxon>
        <taxon>Cnidaria</taxon>
        <taxon>Anthozoa</taxon>
        <taxon>Hexacorallia</taxon>
        <taxon>Scleractinia</taxon>
        <taxon>Fungiina</taxon>
        <taxon>Poritidae</taxon>
        <taxon>Porites</taxon>
    </lineage>
</organism>
<dbReference type="Pfam" id="PF00001">
    <property type="entry name" value="7tm_1"/>
    <property type="match status" value="1"/>
</dbReference>
<keyword evidence="2 8" id="KW-0812">Transmembrane</keyword>
<evidence type="ECO:0000256" key="4">
    <source>
        <dbReference type="ARBA" id="ARBA00023040"/>
    </source>
</evidence>
<dbReference type="Gene3D" id="1.20.1070.10">
    <property type="entry name" value="Rhodopsin 7-helix transmembrane proteins"/>
    <property type="match status" value="1"/>
</dbReference>
<proteinExistence type="inferred from homology"/>
<dbReference type="CDD" id="cd00637">
    <property type="entry name" value="7tm_classA_rhodopsin-like"/>
    <property type="match status" value="1"/>
</dbReference>
<evidence type="ECO:0000256" key="5">
    <source>
        <dbReference type="ARBA" id="ARBA00023136"/>
    </source>
</evidence>
<comment type="similarity">
    <text evidence="8">Belongs to the G-protein coupled receptor 1 family.</text>
</comment>
<dbReference type="SUPFAM" id="SSF81321">
    <property type="entry name" value="Family A G protein-coupled receptor-like"/>
    <property type="match status" value="1"/>
</dbReference>
<feature type="transmembrane region" description="Helical" evidence="9">
    <location>
        <begin position="180"/>
        <end position="203"/>
    </location>
</feature>
<feature type="domain" description="G-protein coupled receptors family 1 profile" evidence="10">
    <location>
        <begin position="39"/>
        <end position="288"/>
    </location>
</feature>
<dbReference type="PANTHER" id="PTHR24243:SF208">
    <property type="entry name" value="PYROKININ-1 RECEPTOR"/>
    <property type="match status" value="1"/>
</dbReference>
<evidence type="ECO:0000256" key="1">
    <source>
        <dbReference type="ARBA" id="ARBA00004141"/>
    </source>
</evidence>
<evidence type="ECO:0000313" key="12">
    <source>
        <dbReference type="Proteomes" id="UP001159427"/>
    </source>
</evidence>
<evidence type="ECO:0000256" key="7">
    <source>
        <dbReference type="ARBA" id="ARBA00023224"/>
    </source>
</evidence>